<reference evidence="1 2" key="4">
    <citation type="journal article" date="2011" name="BMC Genomics">
        <title>RNA-Seq improves annotation of protein-coding genes in the cucumber genome.</title>
        <authorList>
            <person name="Li Z."/>
            <person name="Zhang Z."/>
            <person name="Yan P."/>
            <person name="Huang S."/>
            <person name="Fei Z."/>
            <person name="Lin K."/>
        </authorList>
    </citation>
    <scope>NUCLEOTIDE SEQUENCE [LARGE SCALE GENOMIC DNA]</scope>
    <source>
        <strain evidence="2">cv. 9930</strain>
    </source>
</reference>
<keyword evidence="2" id="KW-1185">Reference proteome</keyword>
<reference evidence="1 2" key="1">
    <citation type="journal article" date="2009" name="Nat. Genet.">
        <title>The genome of the cucumber, Cucumis sativus L.</title>
        <authorList>
            <person name="Huang S."/>
            <person name="Li R."/>
            <person name="Zhang Z."/>
            <person name="Li L."/>
            <person name="Gu X."/>
            <person name="Fan W."/>
            <person name="Lucas W.J."/>
            <person name="Wang X."/>
            <person name="Xie B."/>
            <person name="Ni P."/>
            <person name="Ren Y."/>
            <person name="Zhu H."/>
            <person name="Li J."/>
            <person name="Lin K."/>
            <person name="Jin W."/>
            <person name="Fei Z."/>
            <person name="Li G."/>
            <person name="Staub J."/>
            <person name="Kilian A."/>
            <person name="van der Vossen E.A."/>
            <person name="Wu Y."/>
            <person name="Guo J."/>
            <person name="He J."/>
            <person name="Jia Z."/>
            <person name="Ren Y."/>
            <person name="Tian G."/>
            <person name="Lu Y."/>
            <person name="Ruan J."/>
            <person name="Qian W."/>
            <person name="Wang M."/>
            <person name="Huang Q."/>
            <person name="Li B."/>
            <person name="Xuan Z."/>
            <person name="Cao J."/>
            <person name="Asan"/>
            <person name="Wu Z."/>
            <person name="Zhang J."/>
            <person name="Cai Q."/>
            <person name="Bai Y."/>
            <person name="Zhao B."/>
            <person name="Han Y."/>
            <person name="Li Y."/>
            <person name="Li X."/>
            <person name="Wang S."/>
            <person name="Shi Q."/>
            <person name="Liu S."/>
            <person name="Cho W.K."/>
            <person name="Kim J.Y."/>
            <person name="Xu Y."/>
            <person name="Heller-Uszynska K."/>
            <person name="Miao H."/>
            <person name="Cheng Z."/>
            <person name="Zhang S."/>
            <person name="Wu J."/>
            <person name="Yang Y."/>
            <person name="Kang H."/>
            <person name="Li M."/>
            <person name="Liang H."/>
            <person name="Ren X."/>
            <person name="Shi Z."/>
            <person name="Wen M."/>
            <person name="Jian M."/>
            <person name="Yang H."/>
            <person name="Zhang G."/>
            <person name="Yang Z."/>
            <person name="Chen R."/>
            <person name="Liu S."/>
            <person name="Li J."/>
            <person name="Ma L."/>
            <person name="Liu H."/>
            <person name="Zhou Y."/>
            <person name="Zhao J."/>
            <person name="Fang X."/>
            <person name="Li G."/>
            <person name="Fang L."/>
            <person name="Li Y."/>
            <person name="Liu D."/>
            <person name="Zheng H."/>
            <person name="Zhang Y."/>
            <person name="Qin N."/>
            <person name="Li Z."/>
            <person name="Yang G."/>
            <person name="Yang S."/>
            <person name="Bolund L."/>
            <person name="Kristiansen K."/>
            <person name="Zheng H."/>
            <person name="Li S."/>
            <person name="Zhang X."/>
            <person name="Yang H."/>
            <person name="Wang J."/>
            <person name="Sun R."/>
            <person name="Zhang B."/>
            <person name="Jiang S."/>
            <person name="Wang J."/>
            <person name="Du Y."/>
            <person name="Li S."/>
        </authorList>
    </citation>
    <scope>NUCLEOTIDE SEQUENCE [LARGE SCALE GENOMIC DNA]</scope>
    <source>
        <strain evidence="2">cv. 9930</strain>
    </source>
</reference>
<evidence type="ECO:0008006" key="3">
    <source>
        <dbReference type="Google" id="ProtNLM"/>
    </source>
</evidence>
<gene>
    <name evidence="1" type="ORF">Csa_6G002340</name>
</gene>
<evidence type="ECO:0000313" key="2">
    <source>
        <dbReference type="Proteomes" id="UP000029981"/>
    </source>
</evidence>
<sequence>MVPVRIFRVEHLLRFTRAFHLLTIIGEERGNVEFYSSGFDLVVVSRHLFVVLHIKPPFLLYYQPPIFSRFLRIHLWEFRDHLRDTLLTSSSMDFNLDCRRYPPLAALTFHDDTEQLKRIAIEFMNIDKVNVVLTNSQVTFSSEFKGPITFNVENNECLISGVNDDERTEYSVKFRPTSFFCELATLVDRVWFYHETVKSEIILSAPVSIDVILMMSFRN</sequence>
<dbReference type="Gramene" id="KGN45640">
    <property type="protein sequence ID" value="KGN45640"/>
    <property type="gene ID" value="Csa_6G002340"/>
</dbReference>
<dbReference type="Proteomes" id="UP000029981">
    <property type="component" value="Chromosome 6"/>
</dbReference>
<dbReference type="AlphaFoldDB" id="A0A0A0K7E3"/>
<reference evidence="1 2" key="3">
    <citation type="journal article" date="2010" name="BMC Genomics">
        <title>Transcriptome sequencing and comparative analysis of cucumber flowers with different sex types.</title>
        <authorList>
            <person name="Guo S."/>
            <person name="Zheng Y."/>
            <person name="Joung J.G."/>
            <person name="Liu S."/>
            <person name="Zhang Z."/>
            <person name="Crasta O.R."/>
            <person name="Sobral B.W."/>
            <person name="Xu Y."/>
            <person name="Huang S."/>
            <person name="Fei Z."/>
        </authorList>
    </citation>
    <scope>NUCLEOTIDE SEQUENCE [LARGE SCALE GENOMIC DNA]</scope>
    <source>
        <strain evidence="2">cv. 9930</strain>
    </source>
</reference>
<organism evidence="1 2">
    <name type="scientific">Cucumis sativus</name>
    <name type="common">Cucumber</name>
    <dbReference type="NCBI Taxonomy" id="3659"/>
    <lineage>
        <taxon>Eukaryota</taxon>
        <taxon>Viridiplantae</taxon>
        <taxon>Streptophyta</taxon>
        <taxon>Embryophyta</taxon>
        <taxon>Tracheophyta</taxon>
        <taxon>Spermatophyta</taxon>
        <taxon>Magnoliopsida</taxon>
        <taxon>eudicotyledons</taxon>
        <taxon>Gunneridae</taxon>
        <taxon>Pentapetalae</taxon>
        <taxon>rosids</taxon>
        <taxon>fabids</taxon>
        <taxon>Cucurbitales</taxon>
        <taxon>Cucurbitaceae</taxon>
        <taxon>Benincaseae</taxon>
        <taxon>Cucumis</taxon>
    </lineage>
</organism>
<dbReference type="EMBL" id="CM002927">
    <property type="protein sequence ID" value="KGN45640.1"/>
    <property type="molecule type" value="Genomic_DNA"/>
</dbReference>
<proteinExistence type="predicted"/>
<accession>A0A0A0K7E3</accession>
<evidence type="ECO:0000313" key="1">
    <source>
        <dbReference type="EMBL" id="KGN45640.1"/>
    </source>
</evidence>
<protein>
    <recommendedName>
        <fullName evidence="3">Proliferating cell nuclear antigen PCNA N-terminal domain-containing protein</fullName>
    </recommendedName>
</protein>
<reference evidence="1 2" key="2">
    <citation type="journal article" date="2009" name="PLoS ONE">
        <title>An integrated genetic and cytogenetic map of the cucumber genome.</title>
        <authorList>
            <person name="Ren Y."/>
            <person name="Zhang Z."/>
            <person name="Liu J."/>
            <person name="Staub J.E."/>
            <person name="Han Y."/>
            <person name="Cheng Z."/>
            <person name="Li X."/>
            <person name="Lu J."/>
            <person name="Miao H."/>
            <person name="Kang H."/>
            <person name="Xie B."/>
            <person name="Gu X."/>
            <person name="Wang X."/>
            <person name="Du Y."/>
            <person name="Jin W."/>
            <person name="Huang S."/>
        </authorList>
    </citation>
    <scope>NUCLEOTIDE SEQUENCE [LARGE SCALE GENOMIC DNA]</scope>
    <source>
        <strain evidence="2">cv. 9930</strain>
    </source>
</reference>
<name>A0A0A0K7E3_CUCSA</name>